<evidence type="ECO:0000256" key="1">
    <source>
        <dbReference type="SAM" id="MobiDB-lite"/>
    </source>
</evidence>
<feature type="compositionally biased region" description="Low complexity" evidence="1">
    <location>
        <begin position="47"/>
        <end position="61"/>
    </location>
</feature>
<evidence type="ECO:0000313" key="2">
    <source>
        <dbReference type="EMBL" id="KAG2199271.1"/>
    </source>
</evidence>
<evidence type="ECO:0000313" key="3">
    <source>
        <dbReference type="Proteomes" id="UP000650833"/>
    </source>
</evidence>
<accession>A0A8H7QV27</accession>
<feature type="compositionally biased region" description="Low complexity" evidence="1">
    <location>
        <begin position="21"/>
        <end position="33"/>
    </location>
</feature>
<proteinExistence type="predicted"/>
<dbReference type="Proteomes" id="UP000650833">
    <property type="component" value="Unassembled WGS sequence"/>
</dbReference>
<gene>
    <name evidence="2" type="ORF">INT46_008813</name>
</gene>
<dbReference type="EMBL" id="JAEPRC010000358">
    <property type="protein sequence ID" value="KAG2199271.1"/>
    <property type="molecule type" value="Genomic_DNA"/>
</dbReference>
<dbReference type="OrthoDB" id="2223665at2759"/>
<comment type="caution">
    <text evidence="2">The sequence shown here is derived from an EMBL/GenBank/DDBJ whole genome shotgun (WGS) entry which is preliminary data.</text>
</comment>
<keyword evidence="3" id="KW-1185">Reference proteome</keyword>
<name>A0A8H7QV27_9FUNG</name>
<protein>
    <submittedName>
        <fullName evidence="2">Uncharacterized protein</fullName>
    </submittedName>
</protein>
<organism evidence="2 3">
    <name type="scientific">Mucor plumbeus</name>
    <dbReference type="NCBI Taxonomy" id="97098"/>
    <lineage>
        <taxon>Eukaryota</taxon>
        <taxon>Fungi</taxon>
        <taxon>Fungi incertae sedis</taxon>
        <taxon>Mucoromycota</taxon>
        <taxon>Mucoromycotina</taxon>
        <taxon>Mucoromycetes</taxon>
        <taxon>Mucorales</taxon>
        <taxon>Mucorineae</taxon>
        <taxon>Mucoraceae</taxon>
        <taxon>Mucor</taxon>
    </lineage>
</organism>
<dbReference type="AlphaFoldDB" id="A0A8H7QV27"/>
<feature type="compositionally biased region" description="Polar residues" evidence="1">
    <location>
        <begin position="1"/>
        <end position="11"/>
    </location>
</feature>
<feature type="region of interest" description="Disordered" evidence="1">
    <location>
        <begin position="47"/>
        <end position="67"/>
    </location>
</feature>
<sequence>MQSQPFIYNNIQPQPAPTPPTLQQQQPIQSQQFTQASVIDSLNAVNQHIQQQQQQHQQQPQPEKKLDISYKRQSDGPILWFAGPPLNVIPDTKPLHSVIALISRRWVLSSRPLCRAYTLIPSTPHPVASEANAAVKKQDEDYNTIHALYNNENQSVHETTTNSYRSLSDDNETTFGPTFNSVFDE</sequence>
<reference evidence="2" key="1">
    <citation type="submission" date="2020-12" db="EMBL/GenBank/DDBJ databases">
        <title>Metabolic potential, ecology and presence of endohyphal bacteria is reflected in genomic diversity of Mucoromycotina.</title>
        <authorList>
            <person name="Muszewska A."/>
            <person name="Okrasinska A."/>
            <person name="Steczkiewicz K."/>
            <person name="Drgas O."/>
            <person name="Orlowska M."/>
            <person name="Perlinska-Lenart U."/>
            <person name="Aleksandrzak-Piekarczyk T."/>
            <person name="Szatraj K."/>
            <person name="Zielenkiewicz U."/>
            <person name="Pilsyk S."/>
            <person name="Malc E."/>
            <person name="Mieczkowski P."/>
            <person name="Kruszewska J.S."/>
            <person name="Biernat P."/>
            <person name="Pawlowska J."/>
        </authorList>
    </citation>
    <scope>NUCLEOTIDE SEQUENCE</scope>
    <source>
        <strain evidence="2">CBS 226.32</strain>
    </source>
</reference>
<feature type="region of interest" description="Disordered" evidence="1">
    <location>
        <begin position="1"/>
        <end position="33"/>
    </location>
</feature>